<evidence type="ECO:0000313" key="1">
    <source>
        <dbReference type="EMBL" id="KAH8689510.1"/>
    </source>
</evidence>
<organism evidence="1 2">
    <name type="scientific">Talaromyces proteolyticus</name>
    <dbReference type="NCBI Taxonomy" id="1131652"/>
    <lineage>
        <taxon>Eukaryota</taxon>
        <taxon>Fungi</taxon>
        <taxon>Dikarya</taxon>
        <taxon>Ascomycota</taxon>
        <taxon>Pezizomycotina</taxon>
        <taxon>Eurotiomycetes</taxon>
        <taxon>Eurotiomycetidae</taxon>
        <taxon>Eurotiales</taxon>
        <taxon>Trichocomaceae</taxon>
        <taxon>Talaromyces</taxon>
        <taxon>Talaromyces sect. Bacilispori</taxon>
    </lineage>
</organism>
<protein>
    <submittedName>
        <fullName evidence="1">Uncharacterized protein</fullName>
    </submittedName>
</protein>
<dbReference type="InterPro" id="IPR021858">
    <property type="entry name" value="Fun_TF"/>
</dbReference>
<dbReference type="GeneID" id="70247836"/>
<dbReference type="EMBL" id="JAJTJA010000015">
    <property type="protein sequence ID" value="KAH8689510.1"/>
    <property type="molecule type" value="Genomic_DNA"/>
</dbReference>
<comment type="caution">
    <text evidence="1">The sequence shown here is derived from an EMBL/GenBank/DDBJ whole genome shotgun (WGS) entry which is preliminary data.</text>
</comment>
<dbReference type="PANTHER" id="PTHR37540">
    <property type="entry name" value="TRANSCRIPTION FACTOR (ACR-2), PUTATIVE-RELATED-RELATED"/>
    <property type="match status" value="1"/>
</dbReference>
<dbReference type="RefSeq" id="XP_046065864.1">
    <property type="nucleotide sequence ID" value="XM_046217549.1"/>
</dbReference>
<keyword evidence="2" id="KW-1185">Reference proteome</keyword>
<gene>
    <name evidence="1" type="ORF">BGW36DRAFT_390971</name>
</gene>
<name>A0AAD4KIU5_9EURO</name>
<sequence>MKAIIASKMPPSDVFWVDSRGDKHSAKHAFIKRNSHRLKREKKLYELRRSIQPFCLTNMASRAHSDPVELAEEHDYQELRHPLVVPSISRDFDPGFLDSFSSLPTPVTREMNFYFNYYKSTCSKSCYPFNYNEMGMWWWQKAIDQPALVYIILATCALHRAGITLDSASTEATQKFVWHSLKFRQQTIQSLQQLIHQTPKYGLEMVVLVVINMICVEGADANMETIDVHMEGLRKFVYLLGGLENLDHLTVSGIYCAEYMRCVSKNCLPFFPISTIWKHEVLEASKALKKSYNNQHLGRFGKRFSESSWSRGLQPGFKLILQNFKLIVFRCEGIFQGTATSMPMECDFLILWSHQLLSFLDETGAIGFQDTLRLALLTYSSIRIWNLDGCPCVQRLVDALRSSLERKLFILQRSAPDLLFWIYFIGAIASQKQGREHHEWFASGTIDAAKSLRLQEFDDLRLLLKEFCFICRPADKFVKDLWDMRLRASYLESNDKNPDE</sequence>
<proteinExistence type="predicted"/>
<dbReference type="PANTHER" id="PTHR37540:SF5">
    <property type="entry name" value="TRANSCRIPTION FACTOR DOMAIN-CONTAINING PROTEIN"/>
    <property type="match status" value="1"/>
</dbReference>
<dbReference type="Pfam" id="PF11951">
    <property type="entry name" value="Fungal_trans_2"/>
    <property type="match status" value="1"/>
</dbReference>
<dbReference type="Proteomes" id="UP001201262">
    <property type="component" value="Unassembled WGS sequence"/>
</dbReference>
<reference evidence="1" key="1">
    <citation type="submission" date="2021-12" db="EMBL/GenBank/DDBJ databases">
        <title>Convergent genome expansion in fungi linked to evolution of root-endophyte symbiosis.</title>
        <authorList>
            <consortium name="DOE Joint Genome Institute"/>
            <person name="Ke Y.-H."/>
            <person name="Bonito G."/>
            <person name="Liao H.-L."/>
            <person name="Looney B."/>
            <person name="Rojas-Flechas A."/>
            <person name="Nash J."/>
            <person name="Hameed K."/>
            <person name="Schadt C."/>
            <person name="Martin F."/>
            <person name="Crous P.W."/>
            <person name="Miettinen O."/>
            <person name="Magnuson J.K."/>
            <person name="Labbe J."/>
            <person name="Jacobson D."/>
            <person name="Doktycz M.J."/>
            <person name="Veneault-Fourrey C."/>
            <person name="Kuo A."/>
            <person name="Mondo S."/>
            <person name="Calhoun S."/>
            <person name="Riley R."/>
            <person name="Ohm R."/>
            <person name="LaButti K."/>
            <person name="Andreopoulos B."/>
            <person name="Pangilinan J."/>
            <person name="Nolan M."/>
            <person name="Tritt A."/>
            <person name="Clum A."/>
            <person name="Lipzen A."/>
            <person name="Daum C."/>
            <person name="Barry K."/>
            <person name="Grigoriev I.V."/>
            <person name="Vilgalys R."/>
        </authorList>
    </citation>
    <scope>NUCLEOTIDE SEQUENCE</scope>
    <source>
        <strain evidence="1">PMI_201</strain>
    </source>
</reference>
<evidence type="ECO:0000313" key="2">
    <source>
        <dbReference type="Proteomes" id="UP001201262"/>
    </source>
</evidence>
<accession>A0AAD4KIU5</accession>
<dbReference type="AlphaFoldDB" id="A0AAD4KIU5"/>